<evidence type="ECO:0000313" key="5">
    <source>
        <dbReference type="Proteomes" id="UP000019116"/>
    </source>
</evidence>
<dbReference type="GO" id="GO:0005737">
    <property type="term" value="C:cytoplasm"/>
    <property type="evidence" value="ECO:0000318"/>
    <property type="project" value="GO_Central"/>
</dbReference>
<dbReference type="GO" id="GO:0006612">
    <property type="term" value="P:protein targeting to membrane"/>
    <property type="evidence" value="ECO:0000318"/>
    <property type="project" value="GO_Central"/>
</dbReference>
<dbReference type="InterPro" id="IPR002715">
    <property type="entry name" value="Nas_poly-pep-assoc_cplx_dom"/>
</dbReference>
<accession>A0A3B6EPL6</accession>
<organism evidence="4">
    <name type="scientific">Triticum aestivum</name>
    <name type="common">Wheat</name>
    <dbReference type="NCBI Taxonomy" id="4565"/>
    <lineage>
        <taxon>Eukaryota</taxon>
        <taxon>Viridiplantae</taxon>
        <taxon>Streptophyta</taxon>
        <taxon>Embryophyta</taxon>
        <taxon>Tracheophyta</taxon>
        <taxon>Spermatophyta</taxon>
        <taxon>Magnoliopsida</taxon>
        <taxon>Liliopsida</taxon>
        <taxon>Poales</taxon>
        <taxon>Poaceae</taxon>
        <taxon>BOP clade</taxon>
        <taxon>Pooideae</taxon>
        <taxon>Triticodae</taxon>
        <taxon>Triticeae</taxon>
        <taxon>Triticinae</taxon>
        <taxon>Triticum</taxon>
    </lineage>
</organism>
<feature type="compositionally biased region" description="Acidic residues" evidence="2">
    <location>
        <begin position="15"/>
        <end position="46"/>
    </location>
</feature>
<dbReference type="PROSITE" id="PS51151">
    <property type="entry name" value="NAC_AB"/>
    <property type="match status" value="1"/>
</dbReference>
<dbReference type="STRING" id="4565.A0A3B6EPL6"/>
<evidence type="ECO:0000256" key="1">
    <source>
        <dbReference type="ARBA" id="ARBA00004000"/>
    </source>
</evidence>
<dbReference type="OrthoDB" id="3169036at2759"/>
<dbReference type="Gramene" id="TraesCS3A03G1108100.1">
    <property type="protein sequence ID" value="TraesCS3A03G1108100.1.CDS"/>
    <property type="gene ID" value="TraesCS3A03G1108100"/>
</dbReference>
<proteinExistence type="predicted"/>
<dbReference type="Proteomes" id="UP000019116">
    <property type="component" value="Chromosome 3A"/>
</dbReference>
<dbReference type="PaxDb" id="4565-Traes_3AL_55EAB485F.1"/>
<comment type="function">
    <text evidence="1">May promote appropriate targeting of ribosome-nascent polypeptide complexes.</text>
</comment>
<dbReference type="Gramene" id="TraesCAD_scaffold_053262_01G000100.1">
    <property type="protein sequence ID" value="TraesCAD_scaffold_053262_01G000100.1"/>
    <property type="gene ID" value="TraesCAD_scaffold_053262_01G000100"/>
</dbReference>
<dbReference type="OMA" id="THDHKHE"/>
<dbReference type="CDD" id="cd14358">
    <property type="entry name" value="UBA_NAC_euk"/>
    <property type="match status" value="1"/>
</dbReference>
<dbReference type="Gramene" id="TraesCLE_scaffold_069798_01G000100.1">
    <property type="protein sequence ID" value="TraesCLE_scaffold_069798_01G000100.1"/>
    <property type="gene ID" value="TraesCLE_scaffold_069798_01G000100"/>
</dbReference>
<dbReference type="InterPro" id="IPR044034">
    <property type="entry name" value="NAC-like_UBA"/>
</dbReference>
<evidence type="ECO:0000313" key="4">
    <source>
        <dbReference type="EnsemblPlants" id="TraesCS3A02G474800.1"/>
    </source>
</evidence>
<keyword evidence="5" id="KW-1185">Reference proteome</keyword>
<dbReference type="Gramene" id="TraesROB_scaffold_066561_01G000100.1">
    <property type="protein sequence ID" value="TraesROB_scaffold_066561_01G000100.1"/>
    <property type="gene ID" value="TraesROB_scaffold_066561_01G000100"/>
</dbReference>
<dbReference type="PIRSF" id="PIRSF015901">
    <property type="entry name" value="NAC_alpha"/>
    <property type="match status" value="1"/>
</dbReference>
<dbReference type="EnsemblPlants" id="TraesCS3A02G474800.1">
    <property type="protein sequence ID" value="TraesCS3A02G474800.1"/>
    <property type="gene ID" value="TraesCS3A02G474800"/>
</dbReference>
<dbReference type="Pfam" id="PF01849">
    <property type="entry name" value="NAC"/>
    <property type="match status" value="1"/>
</dbReference>
<dbReference type="InterPro" id="IPR016641">
    <property type="entry name" value="EGD2/NACA0like"/>
</dbReference>
<dbReference type="Pfam" id="PF19026">
    <property type="entry name" value="UBA_HYPK"/>
    <property type="match status" value="1"/>
</dbReference>
<dbReference type="Gramene" id="TraesCS3A02G474800.1">
    <property type="protein sequence ID" value="TraesCS3A02G474800.1"/>
    <property type="gene ID" value="TraesCS3A02G474800"/>
</dbReference>
<dbReference type="SMART" id="SM01407">
    <property type="entry name" value="NAC"/>
    <property type="match status" value="1"/>
</dbReference>
<dbReference type="Gramene" id="TraesWEE_scaffold_053689_01G000100.1">
    <property type="protein sequence ID" value="TraesWEE_scaffold_053689_01G000100.1"/>
    <property type="gene ID" value="TraesWEE_scaffold_053689_01G000100"/>
</dbReference>
<dbReference type="CDD" id="cd22054">
    <property type="entry name" value="NAC_NACA"/>
    <property type="match status" value="1"/>
</dbReference>
<dbReference type="Gene3D" id="2.20.70.30">
    <property type="entry name" value="Nascent polypeptide-associated complex domain"/>
    <property type="match status" value="1"/>
</dbReference>
<reference evidence="4" key="1">
    <citation type="submission" date="2018-08" db="EMBL/GenBank/DDBJ databases">
        <authorList>
            <person name="Rossello M."/>
        </authorList>
    </citation>
    <scope>NUCLEOTIDE SEQUENCE [LARGE SCALE GENOMIC DNA]</scope>
    <source>
        <strain evidence="4">cv. Chinese Spring</strain>
    </source>
</reference>
<dbReference type="GO" id="GO:0051082">
    <property type="term" value="F:unfolded protein binding"/>
    <property type="evidence" value="ECO:0000318"/>
    <property type="project" value="GO_Central"/>
</dbReference>
<dbReference type="Gene3D" id="1.10.8.10">
    <property type="entry name" value="DNA helicase RuvA subunit, C-terminal domain"/>
    <property type="match status" value="1"/>
</dbReference>
<protein>
    <recommendedName>
        <fullName evidence="3">NAC-A/B domain-containing protein</fullName>
    </recommendedName>
</protein>
<sequence>MTAAELLRAQLEEHNIEEDEPILQDDDNDDEYDDEDEDEKDDDDVEDMFKFCRGDASARSRSEKKCRKAMERLGMKAITGVSRVTIKQSKTATFVLLKPDVFKSSQSETYVMFGVVKMEDMDAQLLTEAAEQSKASVPSSIISKGEQSVAEAQDDEVVDETGIDKKDVELVMAQAPVSRSRAVKALKAADGDIVSAIMELTN</sequence>
<dbReference type="InterPro" id="IPR038187">
    <property type="entry name" value="NAC_A/B_dom_sf"/>
</dbReference>
<dbReference type="PANTHER" id="PTHR21713">
    <property type="entry name" value="NASCENT POLYPEPTIDE ASSOCIATED COMPLEX ALPHA SUBUNIT-RELATED"/>
    <property type="match status" value="1"/>
</dbReference>
<dbReference type="AlphaFoldDB" id="A0A3B6EPL6"/>
<feature type="region of interest" description="Disordered" evidence="2">
    <location>
        <begin position="1"/>
        <end position="46"/>
    </location>
</feature>
<evidence type="ECO:0000259" key="3">
    <source>
        <dbReference type="PROSITE" id="PS51151"/>
    </source>
</evidence>
<evidence type="ECO:0000256" key="2">
    <source>
        <dbReference type="SAM" id="MobiDB-lite"/>
    </source>
</evidence>
<reference evidence="4" key="2">
    <citation type="submission" date="2018-10" db="UniProtKB">
        <authorList>
            <consortium name="EnsemblPlants"/>
        </authorList>
    </citation>
    <scope>IDENTIFICATION</scope>
</reference>
<feature type="domain" description="NAC-A/B" evidence="3">
    <location>
        <begin position="60"/>
        <end position="125"/>
    </location>
</feature>
<dbReference type="GO" id="GO:0005854">
    <property type="term" value="C:nascent polypeptide-associated complex"/>
    <property type="evidence" value="ECO:0007669"/>
    <property type="project" value="InterPro"/>
</dbReference>
<name>A0A3B6EPL6_WHEAT</name>
<dbReference type="SMR" id="A0A3B6EPL6"/>